<proteinExistence type="predicted"/>
<evidence type="ECO:0000313" key="3">
    <source>
        <dbReference type="EMBL" id="BAU57884.1"/>
    </source>
</evidence>
<dbReference type="RefSeq" id="WP_162549390.1">
    <property type="nucleotide sequence ID" value="NZ_AP017372.2"/>
</dbReference>
<dbReference type="PANTHER" id="PTHR30222:SF2">
    <property type="entry name" value="ABC TRANSPORTER SUBSTRATE-BINDING PROTEIN"/>
    <property type="match status" value="1"/>
</dbReference>
<dbReference type="EMBL" id="AP017372">
    <property type="protein sequence ID" value="BAU57884.1"/>
    <property type="molecule type" value="Genomic_DNA"/>
</dbReference>
<dbReference type="Proteomes" id="UP000218890">
    <property type="component" value="Chromosome"/>
</dbReference>
<dbReference type="PANTHER" id="PTHR30222">
    <property type="entry name" value="SPERMIDINE/PUTRESCINE-BINDING PERIPLASMIC PROTEIN"/>
    <property type="match status" value="1"/>
</dbReference>
<dbReference type="Pfam" id="PF13416">
    <property type="entry name" value="SBP_bac_8"/>
    <property type="match status" value="1"/>
</dbReference>
<dbReference type="KEGG" id="hhk:HH1059_11900"/>
<gene>
    <name evidence="3" type="ORF">HH1059_11900</name>
</gene>
<keyword evidence="4" id="KW-1185">Reference proteome</keyword>
<dbReference type="AlphaFoldDB" id="A0A0X8X9D0"/>
<evidence type="ECO:0000256" key="1">
    <source>
        <dbReference type="ARBA" id="ARBA00022729"/>
    </source>
</evidence>
<protein>
    <submittedName>
        <fullName evidence="3">ABC transporter</fullName>
    </submittedName>
</protein>
<reference evidence="3" key="1">
    <citation type="submission" date="2016-02" db="EMBL/GenBank/DDBJ databases">
        <title>Halorhodospira halochloris DSM-1059 complete genome, version 2.</title>
        <authorList>
            <person name="Tsukatani Y."/>
        </authorList>
    </citation>
    <scope>NUCLEOTIDE SEQUENCE</scope>
    <source>
        <strain evidence="3">DSM 1059</strain>
    </source>
</reference>
<feature type="signal peptide" evidence="2">
    <location>
        <begin position="1"/>
        <end position="21"/>
    </location>
</feature>
<accession>A0A0X8X9D0</accession>
<feature type="chain" id="PRO_5007071595" evidence="2">
    <location>
        <begin position="22"/>
        <end position="368"/>
    </location>
</feature>
<organism evidence="3 4">
    <name type="scientific">Halorhodospira halochloris</name>
    <name type="common">Ectothiorhodospira halochloris</name>
    <dbReference type="NCBI Taxonomy" id="1052"/>
    <lineage>
        <taxon>Bacteria</taxon>
        <taxon>Pseudomonadati</taxon>
        <taxon>Pseudomonadota</taxon>
        <taxon>Gammaproteobacteria</taxon>
        <taxon>Chromatiales</taxon>
        <taxon>Ectothiorhodospiraceae</taxon>
        <taxon>Halorhodospira</taxon>
    </lineage>
</organism>
<sequence length="368" mass="41892">MASRGSKILIAFMLAGSAGLAAGAAAAKDLTVVSWGGNYTRSQMLGFILSYQDELERDVDVIDFDGGLYEIRRQVDSYNVRWDVVDLEQLDVIRGCRAGLLEPIDDLELADSPDGVAAEDDFIDGAFSECGVGSVVWYTVIGFNADDFGAQPPSTMEDFFDLNEYPGKRGMRRTPMGNLEWALIADGVDPDEVYAQLETEQGLDRAFNVLNRIKPNIIWWRDGQQPIELLRQGRVRMSTVYSGRVWGANEQHDADLEVIWSHAQRSMQQWAITRHGQNQDKAREFIQYATQTGSIVGQVEHIPYRPARRSAESYVPERMQDYLPKTEEDQVQEFVVDAQWWADNFEEINARFERWIDRPVRVPRGLRR</sequence>
<dbReference type="SUPFAM" id="SSF53850">
    <property type="entry name" value="Periplasmic binding protein-like II"/>
    <property type="match status" value="1"/>
</dbReference>
<keyword evidence="1 2" id="KW-0732">Signal</keyword>
<evidence type="ECO:0000313" key="4">
    <source>
        <dbReference type="Proteomes" id="UP000218890"/>
    </source>
</evidence>
<dbReference type="Gene3D" id="3.40.190.10">
    <property type="entry name" value="Periplasmic binding protein-like II"/>
    <property type="match status" value="2"/>
</dbReference>
<evidence type="ECO:0000256" key="2">
    <source>
        <dbReference type="SAM" id="SignalP"/>
    </source>
</evidence>
<dbReference type="InterPro" id="IPR006059">
    <property type="entry name" value="SBP"/>
</dbReference>
<name>A0A0X8X9D0_HALHR</name>